<reference evidence="2" key="1">
    <citation type="submission" date="2022-11" db="UniProtKB">
        <authorList>
            <consortium name="WormBaseParasite"/>
        </authorList>
    </citation>
    <scope>IDENTIFICATION</scope>
</reference>
<organism evidence="1 2">
    <name type="scientific">Meloidogyne incognita</name>
    <name type="common">Southern root-knot nematode worm</name>
    <name type="synonym">Oxyuris incognita</name>
    <dbReference type="NCBI Taxonomy" id="6306"/>
    <lineage>
        <taxon>Eukaryota</taxon>
        <taxon>Metazoa</taxon>
        <taxon>Ecdysozoa</taxon>
        <taxon>Nematoda</taxon>
        <taxon>Chromadorea</taxon>
        <taxon>Rhabditida</taxon>
        <taxon>Tylenchina</taxon>
        <taxon>Tylenchomorpha</taxon>
        <taxon>Tylenchoidea</taxon>
        <taxon>Meloidogynidae</taxon>
        <taxon>Meloidogyninae</taxon>
        <taxon>Meloidogyne</taxon>
        <taxon>Meloidogyne incognita group</taxon>
    </lineage>
</organism>
<keyword evidence="1" id="KW-1185">Reference proteome</keyword>
<protein>
    <submittedName>
        <fullName evidence="2">Uncharacterized protein</fullName>
    </submittedName>
</protein>
<dbReference type="AlphaFoldDB" id="A0A914NZ83"/>
<dbReference type="WBParaSite" id="Minc3s09433g43197">
    <property type="protein sequence ID" value="Minc3s09433g43197"/>
    <property type="gene ID" value="Minc3s09433g43197"/>
</dbReference>
<evidence type="ECO:0000313" key="2">
    <source>
        <dbReference type="WBParaSite" id="Minc3s09433g43197"/>
    </source>
</evidence>
<name>A0A914NZ83_MELIC</name>
<proteinExistence type="predicted"/>
<evidence type="ECO:0000313" key="1">
    <source>
        <dbReference type="Proteomes" id="UP000887563"/>
    </source>
</evidence>
<sequence length="101" mass="11506">MSYLSVKLPQHDFHFLRKDTDAYTLLGHKQVLKFWPTIFIKAFELALVVSAPTPFCDAIGPRLLVKSIRVSSSGSSRTSDLRRSTRSRNCCFKREGYPPSE</sequence>
<accession>A0A914NZ83</accession>
<dbReference type="Proteomes" id="UP000887563">
    <property type="component" value="Unplaced"/>
</dbReference>